<evidence type="ECO:0000259" key="9">
    <source>
        <dbReference type="PROSITE" id="PS50109"/>
    </source>
</evidence>
<evidence type="ECO:0000313" key="11">
    <source>
        <dbReference type="Proteomes" id="UP000247099"/>
    </source>
</evidence>
<dbReference type="SUPFAM" id="SSF55874">
    <property type="entry name" value="ATPase domain of HSP90 chaperone/DNA topoisomerase II/histidine kinase"/>
    <property type="match status" value="1"/>
</dbReference>
<dbReference type="CDD" id="cd00082">
    <property type="entry name" value="HisKA"/>
    <property type="match status" value="1"/>
</dbReference>
<protein>
    <recommendedName>
        <fullName evidence="2">histidine kinase</fullName>
        <ecNumber evidence="2">2.7.13.3</ecNumber>
    </recommendedName>
</protein>
<dbReference type="InterPro" id="IPR005467">
    <property type="entry name" value="His_kinase_dom"/>
</dbReference>
<dbReference type="PANTHER" id="PTHR43065:SF10">
    <property type="entry name" value="PEROXIDE STRESS-ACTIVATED HISTIDINE KINASE MAK3"/>
    <property type="match status" value="1"/>
</dbReference>
<keyword evidence="3" id="KW-0597">Phosphoprotein</keyword>
<evidence type="ECO:0000256" key="6">
    <source>
        <dbReference type="ARBA" id="ARBA00022777"/>
    </source>
</evidence>
<dbReference type="EMBL" id="QHJQ01000007">
    <property type="protein sequence ID" value="PXA03774.1"/>
    <property type="molecule type" value="Genomic_DNA"/>
</dbReference>
<keyword evidence="4" id="KW-0808">Transferase</keyword>
<dbReference type="GO" id="GO:0005524">
    <property type="term" value="F:ATP binding"/>
    <property type="evidence" value="ECO:0007669"/>
    <property type="project" value="UniProtKB-KW"/>
</dbReference>
<comment type="catalytic activity">
    <reaction evidence="1">
        <text>ATP + protein L-histidine = ADP + protein N-phospho-L-histidine.</text>
        <dbReference type="EC" id="2.7.13.3"/>
    </reaction>
</comment>
<dbReference type="SUPFAM" id="SSF55781">
    <property type="entry name" value="GAF domain-like"/>
    <property type="match status" value="2"/>
</dbReference>
<dbReference type="SMART" id="SM00388">
    <property type="entry name" value="HisKA"/>
    <property type="match status" value="1"/>
</dbReference>
<dbReference type="Gene3D" id="3.30.450.40">
    <property type="match status" value="2"/>
</dbReference>
<sequence>MDASDSEKTAIDSLYHISSLVSNTDEPKVALKFILDEIVRVLEPSSASISLINPDNKRLELEVSYGLPEDWSDMNLALGQGITGWTALHGRSIVVPDVREEPRYISLRPAIRSEMAVPMEDRGMIIGVVNVDSEKVDAFSEHSLKILTLLTNEASRGISRLWLIKQLRTKAKQLESLINMGQGLVGKLDSDDILEGLAREGRQLLDCHVCALFLITPDKKELKLHKMFGRDGAIQAEQSISVNDSAVSAAVHRKKQVEVTDLAFTEENDFIYVIQREGLVSMLASPVVFGDEVIGVLNAYTRRKHRFNNDEKKVFATLASIGAIAIQNARLYSRVFASEESLRRNEKLTTLGMLAAEIAHEIRNPLTVIKLLFDSLDLEFPEEDVRQTDVHVIGEKLDHLEEIVERVLSFGRSREGMHSRQDLSQLVRDTVRLVRLKLHQQKIELQFQPYHEPIFIEVNKGQIQQVLLNLILNATQAMPEGGTVLIETSLSDGNAELSVTDSGKGIPDDLQNKIFESFLTDRPDGTGLGLSISKRILRSHRGDIELKSSSPGQTCFQFWIPQSK</sequence>
<dbReference type="SMART" id="SM00387">
    <property type="entry name" value="HATPase_c"/>
    <property type="match status" value="1"/>
</dbReference>
<dbReference type="OrthoDB" id="9760427at2"/>
<dbReference type="RefSeq" id="WP_110131471.1">
    <property type="nucleotide sequence ID" value="NZ_QHJQ01000007.1"/>
</dbReference>
<evidence type="ECO:0000256" key="4">
    <source>
        <dbReference type="ARBA" id="ARBA00022679"/>
    </source>
</evidence>
<dbReference type="SMART" id="SM00065">
    <property type="entry name" value="GAF"/>
    <property type="match status" value="2"/>
</dbReference>
<evidence type="ECO:0000256" key="2">
    <source>
        <dbReference type="ARBA" id="ARBA00012438"/>
    </source>
</evidence>
<keyword evidence="6" id="KW-0418">Kinase</keyword>
<proteinExistence type="predicted"/>
<dbReference type="InParanoid" id="A0A317ZEB6"/>
<dbReference type="Pfam" id="PF02518">
    <property type="entry name" value="HATPase_c"/>
    <property type="match status" value="1"/>
</dbReference>
<evidence type="ECO:0000256" key="1">
    <source>
        <dbReference type="ARBA" id="ARBA00000085"/>
    </source>
</evidence>
<dbReference type="GO" id="GO:0000155">
    <property type="term" value="F:phosphorelay sensor kinase activity"/>
    <property type="evidence" value="ECO:0007669"/>
    <property type="project" value="InterPro"/>
</dbReference>
<gene>
    <name evidence="10" type="ORF">DDZ13_10810</name>
</gene>
<dbReference type="AlphaFoldDB" id="A0A317ZEB6"/>
<name>A0A317ZEB6_9BACT</name>
<dbReference type="Pfam" id="PF00512">
    <property type="entry name" value="HisKA"/>
    <property type="match status" value="1"/>
</dbReference>
<reference evidence="10 11" key="1">
    <citation type="submission" date="2018-05" db="EMBL/GenBank/DDBJ databases">
        <title>Coraliomargarita sinensis sp. nov., isolated from a marine solar saltern.</title>
        <authorList>
            <person name="Zhou L.Y."/>
        </authorList>
    </citation>
    <scope>NUCLEOTIDE SEQUENCE [LARGE SCALE GENOMIC DNA]</scope>
    <source>
        <strain evidence="10 11">WN38</strain>
    </source>
</reference>
<dbReference type="PROSITE" id="PS50109">
    <property type="entry name" value="HIS_KIN"/>
    <property type="match status" value="1"/>
</dbReference>
<evidence type="ECO:0000256" key="7">
    <source>
        <dbReference type="ARBA" id="ARBA00022840"/>
    </source>
</evidence>
<dbReference type="InterPro" id="IPR036890">
    <property type="entry name" value="HATPase_C_sf"/>
</dbReference>
<dbReference type="InterPro" id="IPR004358">
    <property type="entry name" value="Sig_transdc_His_kin-like_C"/>
</dbReference>
<comment type="caution">
    <text evidence="10">The sequence shown here is derived from an EMBL/GenBank/DDBJ whole genome shotgun (WGS) entry which is preliminary data.</text>
</comment>
<keyword evidence="7" id="KW-0067">ATP-binding</keyword>
<dbReference type="Gene3D" id="1.10.287.130">
    <property type="match status" value="1"/>
</dbReference>
<evidence type="ECO:0000256" key="3">
    <source>
        <dbReference type="ARBA" id="ARBA00022553"/>
    </source>
</evidence>
<dbReference type="Gene3D" id="3.30.565.10">
    <property type="entry name" value="Histidine kinase-like ATPase, C-terminal domain"/>
    <property type="match status" value="1"/>
</dbReference>
<keyword evidence="8" id="KW-0902">Two-component regulatory system</keyword>
<dbReference type="InterPro" id="IPR003018">
    <property type="entry name" value="GAF"/>
</dbReference>
<keyword evidence="11" id="KW-1185">Reference proteome</keyword>
<keyword evidence="5" id="KW-0547">Nucleotide-binding</keyword>
<dbReference type="InterPro" id="IPR036097">
    <property type="entry name" value="HisK_dim/P_sf"/>
</dbReference>
<evidence type="ECO:0000313" key="10">
    <source>
        <dbReference type="EMBL" id="PXA03774.1"/>
    </source>
</evidence>
<organism evidence="10 11">
    <name type="scientific">Coraliomargarita sinensis</name>
    <dbReference type="NCBI Taxonomy" id="2174842"/>
    <lineage>
        <taxon>Bacteria</taxon>
        <taxon>Pseudomonadati</taxon>
        <taxon>Verrucomicrobiota</taxon>
        <taxon>Opitutia</taxon>
        <taxon>Puniceicoccales</taxon>
        <taxon>Coraliomargaritaceae</taxon>
        <taxon>Coraliomargarita</taxon>
    </lineage>
</organism>
<dbReference type="InterPro" id="IPR003661">
    <property type="entry name" value="HisK_dim/P_dom"/>
</dbReference>
<feature type="domain" description="Histidine kinase" evidence="9">
    <location>
        <begin position="357"/>
        <end position="564"/>
    </location>
</feature>
<accession>A0A317ZEB6</accession>
<dbReference type="EC" id="2.7.13.3" evidence="2"/>
<dbReference type="InterPro" id="IPR003594">
    <property type="entry name" value="HATPase_dom"/>
</dbReference>
<dbReference type="Proteomes" id="UP000247099">
    <property type="component" value="Unassembled WGS sequence"/>
</dbReference>
<dbReference type="Pfam" id="PF13185">
    <property type="entry name" value="GAF_2"/>
    <property type="match status" value="2"/>
</dbReference>
<dbReference type="SUPFAM" id="SSF47384">
    <property type="entry name" value="Homodimeric domain of signal transducing histidine kinase"/>
    <property type="match status" value="1"/>
</dbReference>
<dbReference type="PANTHER" id="PTHR43065">
    <property type="entry name" value="SENSOR HISTIDINE KINASE"/>
    <property type="match status" value="1"/>
</dbReference>
<evidence type="ECO:0000256" key="8">
    <source>
        <dbReference type="ARBA" id="ARBA00023012"/>
    </source>
</evidence>
<dbReference type="PRINTS" id="PR00344">
    <property type="entry name" value="BCTRLSENSOR"/>
</dbReference>
<evidence type="ECO:0000256" key="5">
    <source>
        <dbReference type="ARBA" id="ARBA00022741"/>
    </source>
</evidence>
<dbReference type="InterPro" id="IPR029016">
    <property type="entry name" value="GAF-like_dom_sf"/>
</dbReference>